<dbReference type="AlphaFoldDB" id="A0A9P4XYA3"/>
<comment type="caution">
    <text evidence="3">The sequence shown here is derived from an EMBL/GenBank/DDBJ whole genome shotgun (WGS) entry which is preliminary data.</text>
</comment>
<evidence type="ECO:0000256" key="1">
    <source>
        <dbReference type="SAM" id="Coils"/>
    </source>
</evidence>
<dbReference type="Proteomes" id="UP000803844">
    <property type="component" value="Unassembled WGS sequence"/>
</dbReference>
<feature type="region of interest" description="Disordered" evidence="2">
    <location>
        <begin position="152"/>
        <end position="171"/>
    </location>
</feature>
<protein>
    <submittedName>
        <fullName evidence="3">Uncharacterized protein</fullName>
    </submittedName>
</protein>
<proteinExistence type="predicted"/>
<evidence type="ECO:0000313" key="3">
    <source>
        <dbReference type="EMBL" id="KAF3763524.1"/>
    </source>
</evidence>
<sequence length="268" mass="30200">MGCEVHERQENTILVLIGKNFKSCKLRRIANHLEDLQAEVILLRQQNASLKAQNEAISKTRKRKKIPNPNKRFMIISEALTAGEEANTAQEEKDLPAENILEVQDEVDEEDSEDDNADIPREDSLSVRTSSGRASSIVRGISHFSVRRVRVSGKGGSDNLRSSSVRSPGAGEAVCGCDGHENWTLRRKCSYASVCNRLVARIDNATEERGHDDRNDLTECRRRRSRDVMLGDHLSELAGTERTAFMVKELARPRKQRKPGWLDKRPKS</sequence>
<evidence type="ECO:0000313" key="4">
    <source>
        <dbReference type="Proteomes" id="UP000803844"/>
    </source>
</evidence>
<keyword evidence="4" id="KW-1185">Reference proteome</keyword>
<feature type="coiled-coil region" evidence="1">
    <location>
        <begin position="26"/>
        <end position="53"/>
    </location>
</feature>
<keyword evidence="1" id="KW-0175">Coiled coil</keyword>
<organism evidence="3 4">
    <name type="scientific">Cryphonectria parasitica (strain ATCC 38755 / EP155)</name>
    <dbReference type="NCBI Taxonomy" id="660469"/>
    <lineage>
        <taxon>Eukaryota</taxon>
        <taxon>Fungi</taxon>
        <taxon>Dikarya</taxon>
        <taxon>Ascomycota</taxon>
        <taxon>Pezizomycotina</taxon>
        <taxon>Sordariomycetes</taxon>
        <taxon>Sordariomycetidae</taxon>
        <taxon>Diaporthales</taxon>
        <taxon>Cryphonectriaceae</taxon>
        <taxon>Cryphonectria-Endothia species complex</taxon>
        <taxon>Cryphonectria</taxon>
    </lineage>
</organism>
<feature type="region of interest" description="Disordered" evidence="2">
    <location>
        <begin position="248"/>
        <end position="268"/>
    </location>
</feature>
<dbReference type="RefSeq" id="XP_040774485.1">
    <property type="nucleotide sequence ID" value="XM_040925701.1"/>
</dbReference>
<feature type="compositionally biased region" description="Acidic residues" evidence="2">
    <location>
        <begin position="105"/>
        <end position="117"/>
    </location>
</feature>
<name>A0A9P4XYA3_CRYP1</name>
<feature type="region of interest" description="Disordered" evidence="2">
    <location>
        <begin position="105"/>
        <end position="131"/>
    </location>
</feature>
<dbReference type="GeneID" id="63842830"/>
<dbReference type="EMBL" id="MU032349">
    <property type="protein sequence ID" value="KAF3763524.1"/>
    <property type="molecule type" value="Genomic_DNA"/>
</dbReference>
<accession>A0A9P4XYA3</accession>
<gene>
    <name evidence="3" type="ORF">M406DRAFT_74119</name>
</gene>
<evidence type="ECO:0000256" key="2">
    <source>
        <dbReference type="SAM" id="MobiDB-lite"/>
    </source>
</evidence>
<reference evidence="3" key="1">
    <citation type="journal article" date="2020" name="Phytopathology">
        <title>Genome sequence of the chestnut blight fungus Cryphonectria parasitica EP155: A fundamental resource for an archetypical invasive plant pathogen.</title>
        <authorList>
            <person name="Crouch J.A."/>
            <person name="Dawe A."/>
            <person name="Aerts A."/>
            <person name="Barry K."/>
            <person name="Churchill A.C.L."/>
            <person name="Grimwood J."/>
            <person name="Hillman B."/>
            <person name="Milgroom M.G."/>
            <person name="Pangilinan J."/>
            <person name="Smith M."/>
            <person name="Salamov A."/>
            <person name="Schmutz J."/>
            <person name="Yadav J."/>
            <person name="Grigoriev I.V."/>
            <person name="Nuss D."/>
        </authorList>
    </citation>
    <scope>NUCLEOTIDE SEQUENCE</scope>
    <source>
        <strain evidence="3">EP155</strain>
    </source>
</reference>